<dbReference type="InParanoid" id="A0A2G5ETZ0"/>
<feature type="compositionally biased region" description="Basic residues" evidence="1">
    <location>
        <begin position="21"/>
        <end position="30"/>
    </location>
</feature>
<proteinExistence type="predicted"/>
<sequence length="99" mass="11160">MKDWPTPQYECLPWEYLRPAGRPKKNRRKDPNKASSLGAKKKRRMKCSTCGFYDHNKATCKGPSREQVRDQTSQGTQPPRSHMGGTNPSGHQGTSQDNG</sequence>
<keyword evidence="3" id="KW-1185">Reference proteome</keyword>
<dbReference type="OrthoDB" id="2001080at2759"/>
<feature type="region of interest" description="Disordered" evidence="1">
    <location>
        <begin position="16"/>
        <end position="99"/>
    </location>
</feature>
<evidence type="ECO:0000313" key="3">
    <source>
        <dbReference type="Proteomes" id="UP000230069"/>
    </source>
</evidence>
<feature type="compositionally biased region" description="Polar residues" evidence="1">
    <location>
        <begin position="70"/>
        <end position="99"/>
    </location>
</feature>
<evidence type="ECO:0000313" key="2">
    <source>
        <dbReference type="EMBL" id="PIA59162.1"/>
    </source>
</evidence>
<organism evidence="2 3">
    <name type="scientific">Aquilegia coerulea</name>
    <name type="common">Rocky mountain columbine</name>
    <dbReference type="NCBI Taxonomy" id="218851"/>
    <lineage>
        <taxon>Eukaryota</taxon>
        <taxon>Viridiplantae</taxon>
        <taxon>Streptophyta</taxon>
        <taxon>Embryophyta</taxon>
        <taxon>Tracheophyta</taxon>
        <taxon>Spermatophyta</taxon>
        <taxon>Magnoliopsida</taxon>
        <taxon>Ranunculales</taxon>
        <taxon>Ranunculaceae</taxon>
        <taxon>Thalictroideae</taxon>
        <taxon>Aquilegia</taxon>
    </lineage>
</organism>
<name>A0A2G5ETZ0_AQUCA</name>
<accession>A0A2G5ETZ0</accession>
<dbReference type="EMBL" id="KZ305021">
    <property type="protein sequence ID" value="PIA59162.1"/>
    <property type="molecule type" value="Genomic_DNA"/>
</dbReference>
<evidence type="ECO:0000256" key="1">
    <source>
        <dbReference type="SAM" id="MobiDB-lite"/>
    </source>
</evidence>
<gene>
    <name evidence="2" type="ORF">AQUCO_00400195v1</name>
</gene>
<dbReference type="Proteomes" id="UP000230069">
    <property type="component" value="Unassembled WGS sequence"/>
</dbReference>
<reference evidence="2 3" key="1">
    <citation type="submission" date="2017-09" db="EMBL/GenBank/DDBJ databases">
        <title>WGS assembly of Aquilegia coerulea Goldsmith.</title>
        <authorList>
            <person name="Hodges S."/>
            <person name="Kramer E."/>
            <person name="Nordborg M."/>
            <person name="Tomkins J."/>
            <person name="Borevitz J."/>
            <person name="Derieg N."/>
            <person name="Yan J."/>
            <person name="Mihaltcheva S."/>
            <person name="Hayes R.D."/>
            <person name="Rokhsar D."/>
        </authorList>
    </citation>
    <scope>NUCLEOTIDE SEQUENCE [LARGE SCALE GENOMIC DNA]</scope>
    <source>
        <strain evidence="3">cv. Goldsmith</strain>
    </source>
</reference>
<protein>
    <submittedName>
        <fullName evidence="2">Uncharacterized protein</fullName>
    </submittedName>
</protein>
<dbReference type="AlphaFoldDB" id="A0A2G5ETZ0"/>